<dbReference type="InterPro" id="IPR019775">
    <property type="entry name" value="WD40_repeat_CS"/>
</dbReference>
<feature type="repeat" description="WD" evidence="3">
    <location>
        <begin position="973"/>
        <end position="1014"/>
    </location>
</feature>
<dbReference type="InterPro" id="IPR001680">
    <property type="entry name" value="WD40_rpt"/>
</dbReference>
<accession>F8PAK2</accession>
<dbReference type="CDD" id="cd00200">
    <property type="entry name" value="WD40"/>
    <property type="match status" value="2"/>
</dbReference>
<evidence type="ECO:0000256" key="3">
    <source>
        <dbReference type="PROSITE-ProRule" id="PRU00221"/>
    </source>
</evidence>
<feature type="repeat" description="WD" evidence="3">
    <location>
        <begin position="1059"/>
        <end position="1100"/>
    </location>
</feature>
<feature type="repeat" description="WD" evidence="3">
    <location>
        <begin position="937"/>
        <end position="971"/>
    </location>
</feature>
<dbReference type="HOGENOM" id="CLU_000288_6_3_1"/>
<dbReference type="PROSITE" id="PS50082">
    <property type="entry name" value="WD_REPEATS_2"/>
    <property type="match status" value="10"/>
</dbReference>
<dbReference type="PROSITE" id="PS50004">
    <property type="entry name" value="C2"/>
    <property type="match status" value="1"/>
</dbReference>
<dbReference type="InterPro" id="IPR020472">
    <property type="entry name" value="WD40_PAC1"/>
</dbReference>
<dbReference type="PANTHER" id="PTHR22847">
    <property type="entry name" value="WD40 REPEAT PROTEIN"/>
    <property type="match status" value="1"/>
</dbReference>
<dbReference type="PRINTS" id="PR00320">
    <property type="entry name" value="GPROTEINBRPT"/>
</dbReference>
<dbReference type="EMBL" id="GL945442">
    <property type="protein sequence ID" value="EGO19841.1"/>
    <property type="molecule type" value="Genomic_DNA"/>
</dbReference>
<reference evidence="5" key="1">
    <citation type="submission" date="2011-04" db="EMBL/GenBank/DDBJ databases">
        <title>Evolution of plant cell wall degrading machinery underlies the functional diversity of forest fungi.</title>
        <authorList>
            <consortium name="US DOE Joint Genome Institute (JGI-PGF)"/>
            <person name="Eastwood D.C."/>
            <person name="Floudas D."/>
            <person name="Binder M."/>
            <person name="Majcherczyk A."/>
            <person name="Schneider P."/>
            <person name="Aerts A."/>
            <person name="Asiegbu F.O."/>
            <person name="Baker S.E."/>
            <person name="Barry K."/>
            <person name="Bendiksby M."/>
            <person name="Blumentritt M."/>
            <person name="Coutinho P.M."/>
            <person name="Cullen D."/>
            <person name="Cullen D."/>
            <person name="Gathman A."/>
            <person name="Goodell B."/>
            <person name="Henrissat B."/>
            <person name="Ihrmark K."/>
            <person name="Kauserud H."/>
            <person name="Kohler A."/>
            <person name="LaButti K."/>
            <person name="Lapidus A."/>
            <person name="Lavin J.L."/>
            <person name="Lee Y.-H."/>
            <person name="Lindquist E."/>
            <person name="Lilly W."/>
            <person name="Lucas S."/>
            <person name="Morin E."/>
            <person name="Murat C."/>
            <person name="Oguiza J.A."/>
            <person name="Park J."/>
            <person name="Pisabarro A.G."/>
            <person name="Riley R."/>
            <person name="Rosling A."/>
            <person name="Salamov A."/>
            <person name="Schmidt O."/>
            <person name="Schmutz J."/>
            <person name="Skrede I."/>
            <person name="Stenlid J."/>
            <person name="Wiebenga A."/>
            <person name="Xie X."/>
            <person name="Kues U."/>
            <person name="Hibbett D.S."/>
            <person name="Hoffmeister D."/>
            <person name="Hogberg N."/>
            <person name="Martin F."/>
            <person name="Grigoriev I.V."/>
            <person name="Watkinson S.C."/>
        </authorList>
    </citation>
    <scope>NUCLEOTIDE SEQUENCE</scope>
    <source>
        <strain evidence="5">S7.9</strain>
    </source>
</reference>
<dbReference type="InterPro" id="IPR035892">
    <property type="entry name" value="C2_domain_sf"/>
</dbReference>
<dbReference type="InterPro" id="IPR000008">
    <property type="entry name" value="C2_dom"/>
</dbReference>
<protein>
    <recommendedName>
        <fullName evidence="4">C2 domain-containing protein</fullName>
    </recommendedName>
</protein>
<dbReference type="GO" id="GO:1990234">
    <property type="term" value="C:transferase complex"/>
    <property type="evidence" value="ECO:0007669"/>
    <property type="project" value="UniProtKB-ARBA"/>
</dbReference>
<dbReference type="PROSITE" id="PS00678">
    <property type="entry name" value="WD_REPEATS_1"/>
    <property type="match status" value="7"/>
</dbReference>
<evidence type="ECO:0000313" key="5">
    <source>
        <dbReference type="EMBL" id="EGO19841.1"/>
    </source>
</evidence>
<dbReference type="CDD" id="cd00030">
    <property type="entry name" value="C2"/>
    <property type="match status" value="1"/>
</dbReference>
<gene>
    <name evidence="5" type="ORF">SERLADRAFT_418141</name>
</gene>
<dbReference type="InterPro" id="IPR011044">
    <property type="entry name" value="Quino_amine_DH_bsu"/>
</dbReference>
<evidence type="ECO:0000256" key="2">
    <source>
        <dbReference type="ARBA" id="ARBA00022737"/>
    </source>
</evidence>
<feature type="repeat" description="WD" evidence="3">
    <location>
        <begin position="801"/>
        <end position="842"/>
    </location>
</feature>
<dbReference type="Gene3D" id="2.130.10.10">
    <property type="entry name" value="YVTN repeat-like/Quinoprotein amine dehydrogenase"/>
    <property type="match status" value="4"/>
</dbReference>
<dbReference type="GeneID" id="18813672"/>
<sequence length="1355" mass="149749">MEPEYGRPIPHGAHSGLFYGIWAHALLASLDFLHPDHNEMQKRGGTSIRGSGMRFTWVSAARVAKFPKVHEANGLHRKARRLYKEALDLYVEVNLEGITQRTTVAKRKLAPVWNEDLPLSATTPDSLLVLYLKQKSFFLKEDSCKGRIEIRLNELLALCNRDAGSITLLLKAVDSAVDNSQHDVLRAGLSETSVLDILSTSDTFTGSETSATQDALINILGNIASKLESYIRILDELSKVHPYATLAWKVISSVYHVIRDQKDRDEQLFALISIMEDAYSFVGIVKALPSKVELLRNTIDKILLQTVESTIFIREYTGHGFGVERDSLNHLRSVRMDASSRSECLSGTRQDDLAFITEWLITPSDDQKILWMHGLAGAGKSTISATIADDPAAVIRTLAYQLASFHKSIRSAMSAVIESDSRISEAPLRRQFEALLLEPLQSIADMSAEGPIVIVIDALDECGDSRSRQDLLPLLFREFSKFPAAFQCSIWPRTGQEMKKMEELAMRSAGLFIWTSVAANFILEGHNPDEQLEILLQARSHERAEVALDALYSTALDTSGKWDSEHFLADFHAIMGAILVGRIPMTDSMQDLKFNICNLETSHLSNEGIHDLAERLKENISPPLGYACKFWADHVHATCPNDKLLSLVKNVVDTKLLYWLEVISLLGCVPLVSPSLLKIARWSKDVCRDLADLATDASRFATTFKVPITRSASHIYLSTLAFAPPESKVSRQYKHRCKQIIPVQTSKPLHWPALLYVAEGHTDSISDVSSSPDGKFITSGAMDSTVRVWDAETGDLVLGPLQGHSHWIKSVTFSPDSKRIASGSYDKTVCIWDAETGNLTSEPLRGHSDWIRSVSFSPDGKHLATASDDKTLCVWDVDTGDLTAGPFKGHDDWVMSTTFSPDGKCIASGSEDSSIYIWEVETGLPLCRLRGFKMKSVLSISYSPDNRYIAAGSENAMIYIWEVETGVLISEPIRAHSGWVNSIAFSPDGERIVLGSQDKTVCIWDMKSGNLVSGPLEGHSRSLTSVSFSPDGKRVLSGSRDRTIRFWDAEMGVLASRLFEGHTGPVSYVAFSPDGTRIASGSDDATIRIYDAETGKQCILGSAEQTDWVVSIAFSPDGQYIAAGLNSASIQIHNAETGTLVSTMLECHTGSITSVVFGKQLVSGSHDTTVCVRDTESGRLFSRPFRGHTNWVTSVAFSPDGSGDATIRVWDSHNGKQISGPLWSYDANIRIWDTKTGASEPLHGHTSWVMSVSFSPDGKRIVSGSYDKRVRVWNVEDETRDEILHRSSSDPLGFKWGDDDDGWITGTDGELILWIPPEFREGLHWPGTLFVAQDEMTRLDFTTFAHGTSWVQCAM</sequence>
<dbReference type="Pfam" id="PF00168">
    <property type="entry name" value="C2"/>
    <property type="match status" value="1"/>
</dbReference>
<dbReference type="Pfam" id="PF00400">
    <property type="entry name" value="WD40"/>
    <property type="match status" value="12"/>
</dbReference>
<evidence type="ECO:0000259" key="4">
    <source>
        <dbReference type="PROSITE" id="PS50004"/>
    </source>
</evidence>
<dbReference type="Gene3D" id="3.40.50.300">
    <property type="entry name" value="P-loop containing nucleotide triphosphate hydrolases"/>
    <property type="match status" value="1"/>
</dbReference>
<dbReference type="RefSeq" id="XP_007323276.1">
    <property type="nucleotide sequence ID" value="XM_007323214.1"/>
</dbReference>
<dbReference type="PROSITE" id="PS50294">
    <property type="entry name" value="WD_REPEATS_REGION"/>
    <property type="match status" value="9"/>
</dbReference>
<dbReference type="SUPFAM" id="SSF49562">
    <property type="entry name" value="C2 domain (Calcium/lipid-binding domain, CaLB)"/>
    <property type="match status" value="1"/>
</dbReference>
<dbReference type="SUPFAM" id="SSF50969">
    <property type="entry name" value="YVTN repeat-like/Quinoprotein amine dehydrogenase"/>
    <property type="match status" value="1"/>
</dbReference>
<evidence type="ECO:0000256" key="1">
    <source>
        <dbReference type="ARBA" id="ARBA00022574"/>
    </source>
</evidence>
<feature type="repeat" description="WD" evidence="3">
    <location>
        <begin position="1185"/>
        <end position="1220"/>
    </location>
</feature>
<dbReference type="KEGG" id="sla:SERLADRAFT_418141"/>
<feature type="repeat" description="WD" evidence="3">
    <location>
        <begin position="887"/>
        <end position="923"/>
    </location>
</feature>
<feature type="domain" description="C2" evidence="4">
    <location>
        <begin position="43"/>
        <end position="170"/>
    </location>
</feature>
<dbReference type="Proteomes" id="UP000008064">
    <property type="component" value="Unassembled WGS sequence"/>
</dbReference>
<name>F8PAK2_SERL9</name>
<dbReference type="SUPFAM" id="SSF52540">
    <property type="entry name" value="P-loop containing nucleoside triphosphate hydrolases"/>
    <property type="match status" value="1"/>
</dbReference>
<dbReference type="InterPro" id="IPR027417">
    <property type="entry name" value="P-loop_NTPase"/>
</dbReference>
<dbReference type="Gene3D" id="2.60.40.150">
    <property type="entry name" value="C2 domain"/>
    <property type="match status" value="1"/>
</dbReference>
<organism>
    <name type="scientific">Serpula lacrymans var. lacrymans (strain S7.9)</name>
    <name type="common">Dry rot fungus</name>
    <dbReference type="NCBI Taxonomy" id="578457"/>
    <lineage>
        <taxon>Eukaryota</taxon>
        <taxon>Fungi</taxon>
        <taxon>Dikarya</taxon>
        <taxon>Basidiomycota</taxon>
        <taxon>Agaricomycotina</taxon>
        <taxon>Agaricomycetes</taxon>
        <taxon>Agaricomycetidae</taxon>
        <taxon>Boletales</taxon>
        <taxon>Coniophorineae</taxon>
        <taxon>Serpulaceae</taxon>
        <taxon>Serpula</taxon>
    </lineage>
</organism>
<dbReference type="InterPro" id="IPR056884">
    <property type="entry name" value="NPHP3-like_N"/>
</dbReference>
<feature type="repeat" description="WD" evidence="3">
    <location>
        <begin position="1242"/>
        <end position="1283"/>
    </location>
</feature>
<dbReference type="SUPFAM" id="SSF50978">
    <property type="entry name" value="WD40 repeat-like"/>
    <property type="match status" value="2"/>
</dbReference>
<dbReference type="PANTHER" id="PTHR22847:SF637">
    <property type="entry name" value="WD REPEAT DOMAIN 5B"/>
    <property type="match status" value="1"/>
</dbReference>
<feature type="repeat" description="WD" evidence="3">
    <location>
        <begin position="844"/>
        <end position="885"/>
    </location>
</feature>
<keyword evidence="1 3" id="KW-0853">WD repeat</keyword>
<dbReference type="SMART" id="SM00320">
    <property type="entry name" value="WD40"/>
    <property type="match status" value="12"/>
</dbReference>
<dbReference type="InterPro" id="IPR036322">
    <property type="entry name" value="WD40_repeat_dom_sf"/>
</dbReference>
<dbReference type="OrthoDB" id="163438at2759"/>
<feature type="repeat" description="WD" evidence="3">
    <location>
        <begin position="758"/>
        <end position="799"/>
    </location>
</feature>
<proteinExistence type="predicted"/>
<feature type="repeat" description="WD" evidence="3">
    <location>
        <begin position="1016"/>
        <end position="1057"/>
    </location>
</feature>
<dbReference type="Pfam" id="PF24883">
    <property type="entry name" value="NPHP3_N"/>
    <property type="match status" value="1"/>
</dbReference>
<dbReference type="InterPro" id="IPR015943">
    <property type="entry name" value="WD40/YVTN_repeat-like_dom_sf"/>
</dbReference>
<keyword evidence="2" id="KW-0677">Repeat</keyword>